<evidence type="ECO:0000313" key="5">
    <source>
        <dbReference type="EMBL" id="CAI9740834.1"/>
    </source>
</evidence>
<evidence type="ECO:0000259" key="4">
    <source>
        <dbReference type="PROSITE" id="PS51747"/>
    </source>
</evidence>
<dbReference type="InterPro" id="IPR002125">
    <property type="entry name" value="CMP_dCMP_dom"/>
</dbReference>
<dbReference type="GO" id="GO:0008270">
    <property type="term" value="F:zinc ion binding"/>
    <property type="evidence" value="ECO:0007669"/>
    <property type="project" value="InterPro"/>
</dbReference>
<evidence type="ECO:0000256" key="3">
    <source>
        <dbReference type="ARBA" id="ARBA00022833"/>
    </source>
</evidence>
<keyword evidence="2" id="KW-0378">Hydrolase</keyword>
<proteinExistence type="predicted"/>
<keyword evidence="3" id="KW-0862">Zinc</keyword>
<dbReference type="PROSITE" id="PS00903">
    <property type="entry name" value="CYT_DCMP_DEAMINASES_1"/>
    <property type="match status" value="1"/>
</dbReference>
<dbReference type="Proteomes" id="UP001162480">
    <property type="component" value="Chromosome 25"/>
</dbReference>
<keyword evidence="6" id="KW-1185">Reference proteome</keyword>
<feature type="domain" description="CMP/dCMP-type deaminase" evidence="4">
    <location>
        <begin position="37"/>
        <end position="153"/>
    </location>
</feature>
<dbReference type="EMBL" id="OX597838">
    <property type="protein sequence ID" value="CAI9740834.1"/>
    <property type="molecule type" value="Genomic_DNA"/>
</dbReference>
<dbReference type="AlphaFoldDB" id="A0AA36BVN5"/>
<dbReference type="PROSITE" id="PS51747">
    <property type="entry name" value="CYT_DCMP_DEAMINASES_2"/>
    <property type="match status" value="1"/>
</dbReference>
<evidence type="ECO:0000256" key="2">
    <source>
        <dbReference type="ARBA" id="ARBA00022801"/>
    </source>
</evidence>
<dbReference type="GO" id="GO:0005737">
    <property type="term" value="C:cytoplasm"/>
    <property type="evidence" value="ECO:0007669"/>
    <property type="project" value="TreeGrafter"/>
</dbReference>
<dbReference type="SUPFAM" id="SSF53927">
    <property type="entry name" value="Cytidine deaminase-like"/>
    <property type="match status" value="1"/>
</dbReference>
<keyword evidence="1" id="KW-0479">Metal-binding</keyword>
<gene>
    <name evidence="5" type="ORF">OCTVUL_1B021818</name>
</gene>
<name>A0AA36BVN5_OCTVU</name>
<dbReference type="GO" id="GO:0052717">
    <property type="term" value="F:tRNA-specific adenosine-34 deaminase activity"/>
    <property type="evidence" value="ECO:0007669"/>
    <property type="project" value="TreeGrafter"/>
</dbReference>
<reference evidence="5" key="1">
    <citation type="submission" date="2023-08" db="EMBL/GenBank/DDBJ databases">
        <authorList>
            <person name="Alioto T."/>
            <person name="Alioto T."/>
            <person name="Gomez Garrido J."/>
        </authorList>
    </citation>
    <scope>NUCLEOTIDE SEQUENCE</scope>
</reference>
<accession>A0AA36BVN5</accession>
<dbReference type="CDD" id="cd01285">
    <property type="entry name" value="nucleoside_deaminase"/>
    <property type="match status" value="1"/>
</dbReference>
<sequence length="208" mass="23648">MAPKNITLCTYVRNRDLYRAKTFKYQDGYRNACRMEDENLQWMQRAIDLAEEAFKAGEVPVGCIFIYENKELVNGRNMVTETKNATQHAEMVAIERVYAWCEEHDKNAADVFAAITVVVTVEPCIMCMAALRTLNIPLVIYGCRNDRFGGCGSVMNIATDEIPSLGRRLNCISGLMAEKAISLLKDFYKGENMNAPEEKRKIKNEIKK</sequence>
<dbReference type="PANTHER" id="PTHR11079">
    <property type="entry name" value="CYTOSINE DEAMINASE FAMILY MEMBER"/>
    <property type="match status" value="1"/>
</dbReference>
<dbReference type="InterPro" id="IPR016192">
    <property type="entry name" value="APOBEC/CMP_deaminase_Zn-bd"/>
</dbReference>
<dbReference type="GO" id="GO:0005634">
    <property type="term" value="C:nucleus"/>
    <property type="evidence" value="ECO:0007669"/>
    <property type="project" value="TreeGrafter"/>
</dbReference>
<protein>
    <submittedName>
        <fullName evidence="5">tRNA-specific adenosine deaminase 2-like</fullName>
    </submittedName>
</protein>
<evidence type="ECO:0000256" key="1">
    <source>
        <dbReference type="ARBA" id="ARBA00022723"/>
    </source>
</evidence>
<evidence type="ECO:0000313" key="6">
    <source>
        <dbReference type="Proteomes" id="UP001162480"/>
    </source>
</evidence>
<dbReference type="PANTHER" id="PTHR11079:SF149">
    <property type="entry name" value="TRNA-SPECIFIC ADENOSINE DEAMINASE 2"/>
    <property type="match status" value="1"/>
</dbReference>
<organism evidence="5 6">
    <name type="scientific">Octopus vulgaris</name>
    <name type="common">Common octopus</name>
    <dbReference type="NCBI Taxonomy" id="6645"/>
    <lineage>
        <taxon>Eukaryota</taxon>
        <taxon>Metazoa</taxon>
        <taxon>Spiralia</taxon>
        <taxon>Lophotrochozoa</taxon>
        <taxon>Mollusca</taxon>
        <taxon>Cephalopoda</taxon>
        <taxon>Coleoidea</taxon>
        <taxon>Octopodiformes</taxon>
        <taxon>Octopoda</taxon>
        <taxon>Incirrata</taxon>
        <taxon>Octopodidae</taxon>
        <taxon>Octopus</taxon>
    </lineage>
</organism>
<dbReference type="Pfam" id="PF00383">
    <property type="entry name" value="dCMP_cyt_deam_1"/>
    <property type="match status" value="1"/>
</dbReference>
<dbReference type="InterPro" id="IPR016193">
    <property type="entry name" value="Cytidine_deaminase-like"/>
</dbReference>
<dbReference type="GO" id="GO:0002100">
    <property type="term" value="P:tRNA wobble adenosine to inosine editing"/>
    <property type="evidence" value="ECO:0007669"/>
    <property type="project" value="TreeGrafter"/>
</dbReference>
<dbReference type="Gene3D" id="3.40.140.10">
    <property type="entry name" value="Cytidine Deaminase, domain 2"/>
    <property type="match status" value="1"/>
</dbReference>